<name>A0ABQ4TX84_9HYPH</name>
<gene>
    <name evidence="2" type="ORF">MPOCJGCO_0680</name>
</gene>
<evidence type="ECO:0000313" key="3">
    <source>
        <dbReference type="Proteomes" id="UP001055057"/>
    </source>
</evidence>
<dbReference type="EMBL" id="BPRB01000039">
    <property type="protein sequence ID" value="GJE58598.1"/>
    <property type="molecule type" value="Genomic_DNA"/>
</dbReference>
<evidence type="ECO:0000313" key="2">
    <source>
        <dbReference type="EMBL" id="GJE58598.1"/>
    </source>
</evidence>
<dbReference type="InterPro" id="IPR041049">
    <property type="entry name" value="DUF5615"/>
</dbReference>
<evidence type="ECO:0000259" key="1">
    <source>
        <dbReference type="Pfam" id="PF18480"/>
    </source>
</evidence>
<accession>A0ABQ4TX84</accession>
<dbReference type="Proteomes" id="UP001055057">
    <property type="component" value="Unassembled WGS sequence"/>
</dbReference>
<proteinExistence type="predicted"/>
<reference evidence="2" key="1">
    <citation type="journal article" date="2021" name="Front. Microbiol.">
        <title>Comprehensive Comparative Genomics and Phenotyping of Methylobacterium Species.</title>
        <authorList>
            <person name="Alessa O."/>
            <person name="Ogura Y."/>
            <person name="Fujitani Y."/>
            <person name="Takami H."/>
            <person name="Hayashi T."/>
            <person name="Sahin N."/>
            <person name="Tani A."/>
        </authorList>
    </citation>
    <scope>NUCLEOTIDE SEQUENCE</scope>
    <source>
        <strain evidence="2">DSM 23632</strain>
    </source>
</reference>
<feature type="domain" description="DUF5615" evidence="1">
    <location>
        <begin position="1"/>
        <end position="79"/>
    </location>
</feature>
<protein>
    <recommendedName>
        <fullName evidence="1">DUF5615 domain-containing protein</fullName>
    </recommendedName>
</protein>
<reference evidence="2" key="2">
    <citation type="submission" date="2021-08" db="EMBL/GenBank/DDBJ databases">
        <authorList>
            <person name="Tani A."/>
            <person name="Ola A."/>
            <person name="Ogura Y."/>
            <person name="Katsura K."/>
            <person name="Hayashi T."/>
        </authorList>
    </citation>
    <scope>NUCLEOTIDE SEQUENCE</scope>
    <source>
        <strain evidence="2">DSM 23632</strain>
    </source>
</reference>
<keyword evidence="3" id="KW-1185">Reference proteome</keyword>
<organism evidence="2 3">
    <name type="scientific">Methylobacterium trifolii</name>
    <dbReference type="NCBI Taxonomy" id="1003092"/>
    <lineage>
        <taxon>Bacteria</taxon>
        <taxon>Pseudomonadati</taxon>
        <taxon>Pseudomonadota</taxon>
        <taxon>Alphaproteobacteria</taxon>
        <taxon>Hyphomicrobiales</taxon>
        <taxon>Methylobacteriaceae</taxon>
        <taxon>Methylobacterium</taxon>
    </lineage>
</organism>
<comment type="caution">
    <text evidence="2">The sequence shown here is derived from an EMBL/GenBank/DDBJ whole genome shotgun (WGS) entry which is preliminary data.</text>
</comment>
<sequence>MRVVVDEGVPRQLVQALRDRGIDASRFQGHWTSKTNGELIRAVEADGFAVLVTNDKNIADQQSLRGRNIAVVALPHNRRRPIVERVDDIADTIRRAEPGQHVVMGLDGSRMVVRATATGPVTQAMPAVPPFDLP</sequence>
<dbReference type="Pfam" id="PF18480">
    <property type="entry name" value="DUF5615"/>
    <property type="match status" value="1"/>
</dbReference>